<evidence type="ECO:0000256" key="1">
    <source>
        <dbReference type="SAM" id="MobiDB-lite"/>
    </source>
</evidence>
<comment type="caution">
    <text evidence="2">The sequence shown here is derived from an EMBL/GenBank/DDBJ whole genome shotgun (WGS) entry which is preliminary data.</text>
</comment>
<keyword evidence="3" id="KW-1185">Reference proteome</keyword>
<dbReference type="EMBL" id="NIDE01000004">
    <property type="protein sequence ID" value="OWK42943.1"/>
    <property type="molecule type" value="Genomic_DNA"/>
</dbReference>
<sequence>MVWLACLGCGDSQSAKAPKITPVKVTVKINGQPLPQAKVTFVLTSDKVSGSGTASGVTDDSGQATLTIDGKSGACVGGNAVSVMEGEAPPAPGAEKGDRHSRGDSSKKTDNLKNRPIPVQYANAIQSGVKVDVTEGKSEYTIELKR</sequence>
<evidence type="ECO:0000313" key="2">
    <source>
        <dbReference type="EMBL" id="OWK42943.1"/>
    </source>
</evidence>
<dbReference type="Proteomes" id="UP000214646">
    <property type="component" value="Unassembled WGS sequence"/>
</dbReference>
<feature type="compositionally biased region" description="Basic and acidic residues" evidence="1">
    <location>
        <begin position="95"/>
        <end position="113"/>
    </location>
</feature>
<dbReference type="InterPro" id="IPR013783">
    <property type="entry name" value="Ig-like_fold"/>
</dbReference>
<dbReference type="SUPFAM" id="SSF49373">
    <property type="entry name" value="Invasin/intimin cell-adhesion fragments"/>
    <property type="match status" value="1"/>
</dbReference>
<accession>A0A225DPE5</accession>
<evidence type="ECO:0008006" key="4">
    <source>
        <dbReference type="Google" id="ProtNLM"/>
    </source>
</evidence>
<name>A0A225DPE5_9BACT</name>
<dbReference type="AlphaFoldDB" id="A0A225DPE5"/>
<reference evidence="3" key="1">
    <citation type="submission" date="2017-06" db="EMBL/GenBank/DDBJ databases">
        <title>Genome analysis of Fimbriiglobus ruber SP5, the first member of the order Planctomycetales with confirmed chitinolytic capability.</title>
        <authorList>
            <person name="Ravin N.V."/>
            <person name="Rakitin A.L."/>
            <person name="Ivanova A.A."/>
            <person name="Beletsky A.V."/>
            <person name="Kulichevskaya I.S."/>
            <person name="Mardanov A.V."/>
            <person name="Dedysh S.N."/>
        </authorList>
    </citation>
    <scope>NUCLEOTIDE SEQUENCE [LARGE SCALE GENOMIC DNA]</scope>
    <source>
        <strain evidence="3">SP5</strain>
    </source>
</reference>
<gene>
    <name evidence="2" type="ORF">FRUB_02542</name>
</gene>
<dbReference type="Gene3D" id="2.60.40.10">
    <property type="entry name" value="Immunoglobulins"/>
    <property type="match status" value="1"/>
</dbReference>
<feature type="region of interest" description="Disordered" evidence="1">
    <location>
        <begin position="81"/>
        <end position="120"/>
    </location>
</feature>
<dbReference type="InterPro" id="IPR008964">
    <property type="entry name" value="Invasin/intimin_cell_adhesion"/>
</dbReference>
<proteinExistence type="predicted"/>
<evidence type="ECO:0000313" key="3">
    <source>
        <dbReference type="Proteomes" id="UP000214646"/>
    </source>
</evidence>
<organism evidence="2 3">
    <name type="scientific">Fimbriiglobus ruber</name>
    <dbReference type="NCBI Taxonomy" id="1908690"/>
    <lineage>
        <taxon>Bacteria</taxon>
        <taxon>Pseudomonadati</taxon>
        <taxon>Planctomycetota</taxon>
        <taxon>Planctomycetia</taxon>
        <taxon>Gemmatales</taxon>
        <taxon>Gemmataceae</taxon>
        <taxon>Fimbriiglobus</taxon>
    </lineage>
</organism>
<protein>
    <recommendedName>
        <fullName evidence="4">Big-1 domain-containing protein</fullName>
    </recommendedName>
</protein>